<dbReference type="Gene3D" id="3.40.630.30">
    <property type="match status" value="1"/>
</dbReference>
<feature type="domain" description="N-acetyltransferase" evidence="3">
    <location>
        <begin position="12"/>
        <end position="165"/>
    </location>
</feature>
<proteinExistence type="predicted"/>
<organism evidence="4 5">
    <name type="scientific">Lysobacter gummosus</name>
    <dbReference type="NCBI Taxonomy" id="262324"/>
    <lineage>
        <taxon>Bacteria</taxon>
        <taxon>Pseudomonadati</taxon>
        <taxon>Pseudomonadota</taxon>
        <taxon>Gammaproteobacteria</taxon>
        <taxon>Lysobacterales</taxon>
        <taxon>Lysobacteraceae</taxon>
        <taxon>Lysobacter</taxon>
    </lineage>
</organism>
<keyword evidence="5" id="KW-1185">Reference proteome</keyword>
<dbReference type="RefSeq" id="WP_057941651.1">
    <property type="nucleotide sequence ID" value="NZ_CP011131.1"/>
</dbReference>
<evidence type="ECO:0000313" key="5">
    <source>
        <dbReference type="Proteomes" id="UP000829194"/>
    </source>
</evidence>
<reference evidence="4 5" key="1">
    <citation type="submission" date="2022-03" db="EMBL/GenBank/DDBJ databases">
        <title>Complete genome sequence of Lysobacter capsici VKM B-2533 and Lysobacter gummosus 10.1.1, promising sources of lytic agents.</title>
        <authorList>
            <person name="Tarlachkov S.V."/>
            <person name="Kudryakova I.V."/>
            <person name="Afoshin A.S."/>
            <person name="Leontyevskaya E.A."/>
            <person name="Leontyevskaya N.V."/>
        </authorList>
    </citation>
    <scope>NUCLEOTIDE SEQUENCE [LARGE SCALE GENOMIC DNA]</scope>
    <source>
        <strain evidence="4 5">10.1.1</strain>
    </source>
</reference>
<keyword evidence="1" id="KW-0808">Transferase</keyword>
<protein>
    <submittedName>
        <fullName evidence="4">GNAT family N-acetyltransferase</fullName>
    </submittedName>
</protein>
<dbReference type="InterPro" id="IPR016181">
    <property type="entry name" value="Acyl_CoA_acyltransferase"/>
</dbReference>
<gene>
    <name evidence="4" type="ORF">MOV92_03835</name>
</gene>
<dbReference type="CDD" id="cd04301">
    <property type="entry name" value="NAT_SF"/>
    <property type="match status" value="1"/>
</dbReference>
<evidence type="ECO:0000256" key="1">
    <source>
        <dbReference type="ARBA" id="ARBA00022679"/>
    </source>
</evidence>
<dbReference type="Pfam" id="PF13673">
    <property type="entry name" value="Acetyltransf_10"/>
    <property type="match status" value="1"/>
</dbReference>
<name>A0ABY3XFK2_9GAMM</name>
<dbReference type="PANTHER" id="PTHR43877">
    <property type="entry name" value="AMINOALKYLPHOSPHONATE N-ACETYLTRANSFERASE-RELATED-RELATED"/>
    <property type="match status" value="1"/>
</dbReference>
<keyword evidence="2" id="KW-0012">Acyltransferase</keyword>
<dbReference type="EMBL" id="CP093547">
    <property type="protein sequence ID" value="UNP30416.1"/>
    <property type="molecule type" value="Genomic_DNA"/>
</dbReference>
<dbReference type="SUPFAM" id="SSF55729">
    <property type="entry name" value="Acyl-CoA N-acyltransferases (Nat)"/>
    <property type="match status" value="1"/>
</dbReference>
<sequence length="165" mass="17298">MSSPPSHAHALPPPRPARSDEAARLWALRTQAVRATCISHYDAATVAAWSASPLPDSYARMIAAGGAVLIEEDGELLGYGIVDLDGAEVEAMFVDPAHGGRGLGARLMAEIDAIARTHGLPALTVASSLNAVAFYQAMGFRTIGEDAYAHPSGVSLACVRMHKHL</sequence>
<dbReference type="Proteomes" id="UP000829194">
    <property type="component" value="Chromosome"/>
</dbReference>
<dbReference type="PROSITE" id="PS51186">
    <property type="entry name" value="GNAT"/>
    <property type="match status" value="1"/>
</dbReference>
<evidence type="ECO:0000313" key="4">
    <source>
        <dbReference type="EMBL" id="UNP30416.1"/>
    </source>
</evidence>
<evidence type="ECO:0000259" key="3">
    <source>
        <dbReference type="PROSITE" id="PS51186"/>
    </source>
</evidence>
<evidence type="ECO:0000256" key="2">
    <source>
        <dbReference type="ARBA" id="ARBA00023315"/>
    </source>
</evidence>
<dbReference type="InterPro" id="IPR050832">
    <property type="entry name" value="Bact_Acetyltransf"/>
</dbReference>
<accession>A0ABY3XFK2</accession>
<dbReference type="InterPro" id="IPR000182">
    <property type="entry name" value="GNAT_dom"/>
</dbReference>